<feature type="transmembrane region" description="Helical" evidence="2">
    <location>
        <begin position="265"/>
        <end position="286"/>
    </location>
</feature>
<reference evidence="4 5" key="1">
    <citation type="submission" date="2021-09" db="EMBL/GenBank/DDBJ databases">
        <title>Genomic insights and catalytic innovation underlie evolution of tropane alkaloids biosynthesis.</title>
        <authorList>
            <person name="Wang Y.-J."/>
            <person name="Tian T."/>
            <person name="Huang J.-P."/>
            <person name="Huang S.-X."/>
        </authorList>
    </citation>
    <scope>NUCLEOTIDE SEQUENCE [LARGE SCALE GENOMIC DNA]</scope>
    <source>
        <strain evidence="4">KIB-2018</strain>
        <tissue evidence="4">Leaf</tissue>
    </source>
</reference>
<feature type="compositionally biased region" description="Basic and acidic residues" evidence="1">
    <location>
        <begin position="40"/>
        <end position="72"/>
    </location>
</feature>
<dbReference type="AlphaFoldDB" id="A0AAV8U4Z1"/>
<feature type="domain" description="PGG" evidence="3">
    <location>
        <begin position="542"/>
        <end position="653"/>
    </location>
</feature>
<comment type="caution">
    <text evidence="4">The sequence shown here is derived from an EMBL/GenBank/DDBJ whole genome shotgun (WGS) entry which is preliminary data.</text>
</comment>
<dbReference type="InterPro" id="IPR026961">
    <property type="entry name" value="PGG_dom"/>
</dbReference>
<dbReference type="Proteomes" id="UP001159364">
    <property type="component" value="Linkage Group LG01"/>
</dbReference>
<protein>
    <recommendedName>
        <fullName evidence="3">PGG domain-containing protein</fullName>
    </recommendedName>
</protein>
<keyword evidence="2" id="KW-1133">Transmembrane helix</keyword>
<sequence length="708" mass="79161">MEQVQPQPGEDSVATTDTDVLPHKDDADEVDSTLELSPVAREHSESRFTEAEEHAQEERVECSEGTKLELSPDHLPAYQEQTEASGSRNSDEKGAEIIRDLDRQLSIFARTRSWNFEKGYDDLLPLYKAIIHGNWETAESFLDDDPDLVTSKISARTTNPVYIAIQRRLPLEFIQKLVDRASPESLAMGGSASNQWTGLHAAAMIGYTEAAKVLVEKNPILPQILEPFEKLAPIHYAALYGHKETVCYLLSVTKDEDPSPFKGTLGASLLTALIIAEFYGLALYLLKRYPSLAVEKDFKGLNALTRLAERGSHAFESGRQVGLLEHLFYKCIFPEKGNVPQPVDVENPAANPTVYSEEPKSFGFFQSTYNKKLKHKQALQLGKLLCAETVKYPKLTDQHLSAFGSPILTAAIFGIPELVLEIISAFPDAIWYRNRDSRTLFHLAVLYRKENVFNLVYQMSFQKNYLMSYKDKFENNMLHLAGKLVPSDKISGAALQMQHELQWFKAVEQVVQPSYKEFRNKDGKRPQQVFTEEHKELVAEGEKWMKNTASSCSFVAALVATVVFAAAFTIPGGNNGDGSPIFMKETSFLIFIVSDALALFTSSSSVLMFLGILTSRYAEEDFLMALPARMIIGLLTLFVSIASMLVAFSSSLHILLFHKVKWIAVPIGVFACCPVSFFAMLQFPLLVKMISSTFGPSIFHPLNKETIF</sequence>
<dbReference type="Gene3D" id="1.25.40.20">
    <property type="entry name" value="Ankyrin repeat-containing domain"/>
    <property type="match status" value="1"/>
</dbReference>
<evidence type="ECO:0000313" key="5">
    <source>
        <dbReference type="Proteomes" id="UP001159364"/>
    </source>
</evidence>
<accession>A0AAV8U4Z1</accession>
<evidence type="ECO:0000259" key="3">
    <source>
        <dbReference type="Pfam" id="PF13962"/>
    </source>
</evidence>
<proteinExistence type="predicted"/>
<dbReference type="InterPro" id="IPR036770">
    <property type="entry name" value="Ankyrin_rpt-contain_sf"/>
</dbReference>
<feature type="transmembrane region" description="Helical" evidence="2">
    <location>
        <begin position="590"/>
        <end position="613"/>
    </location>
</feature>
<evidence type="ECO:0000256" key="2">
    <source>
        <dbReference type="SAM" id="Phobius"/>
    </source>
</evidence>
<keyword evidence="5" id="KW-1185">Reference proteome</keyword>
<organism evidence="4 5">
    <name type="scientific">Erythroxylum novogranatense</name>
    <dbReference type="NCBI Taxonomy" id="1862640"/>
    <lineage>
        <taxon>Eukaryota</taxon>
        <taxon>Viridiplantae</taxon>
        <taxon>Streptophyta</taxon>
        <taxon>Embryophyta</taxon>
        <taxon>Tracheophyta</taxon>
        <taxon>Spermatophyta</taxon>
        <taxon>Magnoliopsida</taxon>
        <taxon>eudicotyledons</taxon>
        <taxon>Gunneridae</taxon>
        <taxon>Pentapetalae</taxon>
        <taxon>rosids</taxon>
        <taxon>fabids</taxon>
        <taxon>Malpighiales</taxon>
        <taxon>Erythroxylaceae</taxon>
        <taxon>Erythroxylum</taxon>
    </lineage>
</organism>
<keyword evidence="2" id="KW-0812">Transmembrane</keyword>
<feature type="transmembrane region" description="Helical" evidence="2">
    <location>
        <begin position="552"/>
        <end position="570"/>
    </location>
</feature>
<dbReference type="GO" id="GO:0016020">
    <property type="term" value="C:membrane"/>
    <property type="evidence" value="ECO:0007669"/>
    <property type="project" value="TreeGrafter"/>
</dbReference>
<dbReference type="SMART" id="SM00248">
    <property type="entry name" value="ANK"/>
    <property type="match status" value="4"/>
</dbReference>
<dbReference type="PANTHER" id="PTHR24177">
    <property type="entry name" value="CASKIN"/>
    <property type="match status" value="1"/>
</dbReference>
<feature type="transmembrane region" description="Helical" evidence="2">
    <location>
        <begin position="662"/>
        <end position="681"/>
    </location>
</feature>
<dbReference type="EMBL" id="JAIWQS010000001">
    <property type="protein sequence ID" value="KAJ8773926.1"/>
    <property type="molecule type" value="Genomic_DNA"/>
</dbReference>
<feature type="transmembrane region" description="Helical" evidence="2">
    <location>
        <begin position="634"/>
        <end position="656"/>
    </location>
</feature>
<evidence type="ECO:0000313" key="4">
    <source>
        <dbReference type="EMBL" id="KAJ8773926.1"/>
    </source>
</evidence>
<dbReference type="InterPro" id="IPR002110">
    <property type="entry name" value="Ankyrin_rpt"/>
</dbReference>
<dbReference type="Pfam" id="PF13962">
    <property type="entry name" value="PGG"/>
    <property type="match status" value="1"/>
</dbReference>
<dbReference type="SUPFAM" id="SSF48403">
    <property type="entry name" value="Ankyrin repeat"/>
    <property type="match status" value="1"/>
</dbReference>
<dbReference type="Pfam" id="PF12796">
    <property type="entry name" value="Ank_2"/>
    <property type="match status" value="1"/>
</dbReference>
<evidence type="ECO:0000256" key="1">
    <source>
        <dbReference type="SAM" id="MobiDB-lite"/>
    </source>
</evidence>
<gene>
    <name evidence="4" type="ORF">K2173_009357</name>
</gene>
<feature type="region of interest" description="Disordered" evidence="1">
    <location>
        <begin position="1"/>
        <end position="73"/>
    </location>
</feature>
<name>A0AAV8U4Z1_9ROSI</name>
<dbReference type="PANTHER" id="PTHR24177:SF365">
    <property type="entry name" value="ANKYRIN REPEAT-CONTAINING PROTEIN NPR4-LIKE ISOFORM X1"/>
    <property type="match status" value="1"/>
</dbReference>
<keyword evidence="2" id="KW-0472">Membrane</keyword>